<gene>
    <name evidence="4" type="ORF">BSTOLATCC_MIC11371</name>
</gene>
<dbReference type="Pfam" id="PF00443">
    <property type="entry name" value="UCH"/>
    <property type="match status" value="1"/>
</dbReference>
<dbReference type="GO" id="GO:0016579">
    <property type="term" value="P:protein deubiquitination"/>
    <property type="evidence" value="ECO:0007669"/>
    <property type="project" value="InterPro"/>
</dbReference>
<evidence type="ECO:0008006" key="6">
    <source>
        <dbReference type="Google" id="ProtNLM"/>
    </source>
</evidence>
<dbReference type="EMBL" id="CAJZBQ010000012">
    <property type="protein sequence ID" value="CAG9314363.1"/>
    <property type="molecule type" value="Genomic_DNA"/>
</dbReference>
<evidence type="ECO:0000259" key="2">
    <source>
        <dbReference type="PROSITE" id="PS50235"/>
    </source>
</evidence>
<dbReference type="InterPro" id="IPR038765">
    <property type="entry name" value="Papain-like_cys_pep_sf"/>
</dbReference>
<dbReference type="PROSITE" id="PS50222">
    <property type="entry name" value="EF_HAND_2"/>
    <property type="match status" value="1"/>
</dbReference>
<dbReference type="SUPFAM" id="SSF54001">
    <property type="entry name" value="Cysteine proteinases"/>
    <property type="match status" value="1"/>
</dbReference>
<dbReference type="InterPro" id="IPR018200">
    <property type="entry name" value="USP_CS"/>
</dbReference>
<proteinExistence type="predicted"/>
<dbReference type="Proteomes" id="UP001162131">
    <property type="component" value="Unassembled WGS sequence"/>
</dbReference>
<dbReference type="InterPro" id="IPR001394">
    <property type="entry name" value="Peptidase_C19_UCH"/>
</dbReference>
<dbReference type="Gene3D" id="1.10.238.10">
    <property type="entry name" value="EF-hand"/>
    <property type="match status" value="1"/>
</dbReference>
<dbReference type="PROSITE" id="PS00973">
    <property type="entry name" value="USP_2"/>
    <property type="match status" value="1"/>
</dbReference>
<evidence type="ECO:0000313" key="4">
    <source>
        <dbReference type="EMBL" id="CAG9314363.1"/>
    </source>
</evidence>
<dbReference type="Gene3D" id="3.90.70.10">
    <property type="entry name" value="Cysteine proteinases"/>
    <property type="match status" value="2"/>
</dbReference>
<organism evidence="4 5">
    <name type="scientific">Blepharisma stoltei</name>
    <dbReference type="NCBI Taxonomy" id="1481888"/>
    <lineage>
        <taxon>Eukaryota</taxon>
        <taxon>Sar</taxon>
        <taxon>Alveolata</taxon>
        <taxon>Ciliophora</taxon>
        <taxon>Postciliodesmatophora</taxon>
        <taxon>Heterotrichea</taxon>
        <taxon>Heterotrichida</taxon>
        <taxon>Blepharismidae</taxon>
        <taxon>Blepharisma</taxon>
    </lineage>
</organism>
<accession>A0AAU9IMK1</accession>
<dbReference type="InterPro" id="IPR028889">
    <property type="entry name" value="USP"/>
</dbReference>
<dbReference type="InterPro" id="IPR002048">
    <property type="entry name" value="EF_hand_dom"/>
</dbReference>
<dbReference type="InterPro" id="IPR011992">
    <property type="entry name" value="EF-hand-dom_pair"/>
</dbReference>
<dbReference type="InterPro" id="IPR006615">
    <property type="entry name" value="Pept_C19_DUSP"/>
</dbReference>
<dbReference type="PROSITE" id="PS00972">
    <property type="entry name" value="USP_1"/>
    <property type="match status" value="1"/>
</dbReference>
<dbReference type="GO" id="GO:0005509">
    <property type="term" value="F:calcium ion binding"/>
    <property type="evidence" value="ECO:0007669"/>
    <property type="project" value="InterPro"/>
</dbReference>
<protein>
    <recommendedName>
        <fullName evidence="6">Ubiquitinyl hydrolase 1</fullName>
    </recommendedName>
</protein>
<dbReference type="SUPFAM" id="SSF47473">
    <property type="entry name" value="EF-hand"/>
    <property type="match status" value="1"/>
</dbReference>
<evidence type="ECO:0000259" key="1">
    <source>
        <dbReference type="PROSITE" id="PS50222"/>
    </source>
</evidence>
<dbReference type="GO" id="GO:0004843">
    <property type="term" value="F:cysteine-type deubiquitinase activity"/>
    <property type="evidence" value="ECO:0007669"/>
    <property type="project" value="InterPro"/>
</dbReference>
<dbReference type="Pfam" id="PF06337">
    <property type="entry name" value="DUSP"/>
    <property type="match status" value="1"/>
</dbReference>
<sequence>MGNVCSCAKPKPKLVQKSGNPPLQVKAGEQNALLDRLGTAQVKLLQDKFKAIQLNGGLDLKGFKSMLPLISQLPVPVVKSAFQLFCSNNIDKITWQNFCLTISQYVLGRSEDKCRFIFKIFDITSKGYLQGKDLQALQRHCSNAIRLPTSSSASDVTNIFEACLKDGKPLMFDDFKLWAIEHLELRKVMEYFEIIPSPISEKEIIKNILREYERIGLREGDKWNVISYRWFEAWRKYVDFEYEEPEDIDSPPDVKIRSKSAMYGARPIEINNHELRSYENPFKLAENIRDGGEYLCIPNEAWTKLVSWYGGGPEFLREVIIENNRPTIELYPAILNILVKKSNASSFSKEPIVLVFSKKKRVQAVLDKLMSKLNLEGEPRLCLIEGDGFKALEPNWTLEQCGLIDVKKCAFELVDKRSDEEYVPSDLIIEEYKEGDPVEYQENDNWMSGNIKEIRENKYIIAISWKPTPIEILKKDISKLRKPSRICISNDEVSGATGLWNMGNTCYVNAIVQPLSHTPLFSEFFSSEAHIAYINATNPNGSKGKIAKEFGGLLKELKQSKVKCIKPVKFISEFIKVYDIFKGNDQHDSHEFLSMLLDGLHEDLNRRSEEAKITQSATLKNPSQQQEIQTSREQWEQLQGERGSVISDLCGGQIRNCLTCPSCSDKKVRFEHFMDLSVPIPIKENDLSIVLTFIPRNSTKYRKLKIRVAKDDPIEALLINIQNKTQVSPSKLIFGFIDDSFITHVFQPTEINECIPPKKSVSLVAYEIITSIEEGENDGKPTIKKPVEENWRDMLKPGQLVDYLCIGKGWIAGEIQQIKDKHIEITLEDDSAPPIVAKFNSSNIAPFRHHTTNDDNILKIKIIHARRAKTNEYFSVPILLTIGNWYTWKELYMKITELCTKMVKNPPENLKDSMSLFVLSNETMACALCSKKNCNGCKFLDSNDSIKWFEEKTEEVFICVYWRMSLYNKLVIPREIEDYDVFSIYDCLHQFTQQETLDMICKKCPEQKIVGQTEIWRVPDILIIHLKRFRYNKNRLEKICNTINFPLESLDISSWMLSSEKTVGNTVSTTRENCMYDLFAVVNHSGGSVEGGHYTCYCLHKTEEKSTWLYFDDDRVYSVTEDAEKEIVTSRAYILFYRRQRFAPSNVVNLFALN</sequence>
<reference evidence="4" key="1">
    <citation type="submission" date="2021-09" db="EMBL/GenBank/DDBJ databases">
        <authorList>
            <consortium name="AG Swart"/>
            <person name="Singh M."/>
            <person name="Singh A."/>
            <person name="Seah K."/>
            <person name="Emmerich C."/>
        </authorList>
    </citation>
    <scope>NUCLEOTIDE SEQUENCE</scope>
    <source>
        <strain evidence="4">ATCC30299</strain>
    </source>
</reference>
<comment type="caution">
    <text evidence="4">The sequence shown here is derived from an EMBL/GenBank/DDBJ whole genome shotgun (WGS) entry which is preliminary data.</text>
</comment>
<feature type="domain" description="EF-hand" evidence="1">
    <location>
        <begin position="109"/>
        <end position="144"/>
    </location>
</feature>
<keyword evidence="5" id="KW-1185">Reference proteome</keyword>
<dbReference type="AlphaFoldDB" id="A0AAU9IMK1"/>
<dbReference type="SMART" id="SM00695">
    <property type="entry name" value="DUSP"/>
    <property type="match status" value="1"/>
</dbReference>
<dbReference type="InterPro" id="IPR050185">
    <property type="entry name" value="Ub_carboxyl-term_hydrolase"/>
</dbReference>
<feature type="domain" description="DUSP" evidence="3">
    <location>
        <begin position="196"/>
        <end position="320"/>
    </location>
</feature>
<dbReference type="PANTHER" id="PTHR21646:SF46">
    <property type="entry name" value="UBIQUITIN CARBOXYL-TERMINAL HYDROLASE"/>
    <property type="match status" value="1"/>
</dbReference>
<dbReference type="Gene3D" id="3.30.2230.10">
    <property type="entry name" value="DUSP-like"/>
    <property type="match status" value="1"/>
</dbReference>
<dbReference type="PROSITE" id="PS50235">
    <property type="entry name" value="USP_3"/>
    <property type="match status" value="1"/>
</dbReference>
<dbReference type="InterPro" id="IPR035927">
    <property type="entry name" value="DUSP-like_sf"/>
</dbReference>
<dbReference type="PANTHER" id="PTHR21646">
    <property type="entry name" value="UBIQUITIN CARBOXYL-TERMINAL HYDROLASE"/>
    <property type="match status" value="1"/>
</dbReference>
<evidence type="ECO:0000313" key="5">
    <source>
        <dbReference type="Proteomes" id="UP001162131"/>
    </source>
</evidence>
<feature type="domain" description="USP" evidence="2">
    <location>
        <begin position="497"/>
        <end position="1140"/>
    </location>
</feature>
<name>A0AAU9IMK1_9CILI</name>
<dbReference type="SUPFAM" id="SSF143791">
    <property type="entry name" value="DUSP-like"/>
    <property type="match status" value="1"/>
</dbReference>
<dbReference type="PROSITE" id="PS51283">
    <property type="entry name" value="DUSP"/>
    <property type="match status" value="1"/>
</dbReference>
<evidence type="ECO:0000259" key="3">
    <source>
        <dbReference type="PROSITE" id="PS51283"/>
    </source>
</evidence>